<organism evidence="2 3">
    <name type="scientific">Microbacterium oryzae</name>
    <dbReference type="NCBI Taxonomy" id="743009"/>
    <lineage>
        <taxon>Bacteria</taxon>
        <taxon>Bacillati</taxon>
        <taxon>Actinomycetota</taxon>
        <taxon>Actinomycetes</taxon>
        <taxon>Micrococcales</taxon>
        <taxon>Microbacteriaceae</taxon>
        <taxon>Microbacterium</taxon>
    </lineage>
</organism>
<dbReference type="KEGG" id="moj:D7D94_10135"/>
<dbReference type="InterPro" id="IPR012338">
    <property type="entry name" value="Beta-lactam/transpept-like"/>
</dbReference>
<dbReference type="GO" id="GO:0008800">
    <property type="term" value="F:beta-lactamase activity"/>
    <property type="evidence" value="ECO:0007669"/>
    <property type="project" value="InterPro"/>
</dbReference>
<accession>A0A6I6DSR0</accession>
<gene>
    <name evidence="2" type="ORF">D7D94_10135</name>
</gene>
<dbReference type="EMBL" id="CP032550">
    <property type="protein sequence ID" value="QGU27985.1"/>
    <property type="molecule type" value="Genomic_DNA"/>
</dbReference>
<proteinExistence type="predicted"/>
<sequence length="284" mass="29800">MSSPRESWRSRRRAAGAFAGTLAALEALTAAGARVALHVETLDRAAVLAREGDDDPMPVAGLGVVPLLVEAAVQFGAGELDPLELAARDELSGLPGIWRRLHADRLPLGDLAALAPADADAANALLARVGLERVTRRFVALGMPRSALLDRFRAHRGPDDAPHVAIGTAREFAGLFRAVATGRAGHPGASAQVAEWLGLHRDLGLVGAATGVDPLSSDDRHRLLLVNRTGRAQGVRAEAGALTGPNGGAAYALIVEFDDAGVLHRDRAHEAFRVLGRELMEHTA</sequence>
<keyword evidence="3" id="KW-1185">Reference proteome</keyword>
<protein>
    <submittedName>
        <fullName evidence="2">Serine hydrolase</fullName>
    </submittedName>
</protein>
<evidence type="ECO:0000259" key="1">
    <source>
        <dbReference type="Pfam" id="PF13354"/>
    </source>
</evidence>
<dbReference type="Gene3D" id="3.40.710.10">
    <property type="entry name" value="DD-peptidase/beta-lactamase superfamily"/>
    <property type="match status" value="1"/>
</dbReference>
<dbReference type="OrthoDB" id="3673924at2"/>
<dbReference type="Pfam" id="PF13354">
    <property type="entry name" value="Beta-lactamase2"/>
    <property type="match status" value="1"/>
</dbReference>
<dbReference type="AlphaFoldDB" id="A0A6I6DSR0"/>
<evidence type="ECO:0000313" key="3">
    <source>
        <dbReference type="Proteomes" id="UP000422989"/>
    </source>
</evidence>
<keyword evidence="2" id="KW-0378">Hydrolase</keyword>
<name>A0A6I6DSR0_9MICO</name>
<dbReference type="GO" id="GO:0030655">
    <property type="term" value="P:beta-lactam antibiotic catabolic process"/>
    <property type="evidence" value="ECO:0007669"/>
    <property type="project" value="InterPro"/>
</dbReference>
<dbReference type="RefSeq" id="WP_156242489.1">
    <property type="nucleotide sequence ID" value="NZ_BAAAZL010000004.1"/>
</dbReference>
<reference evidence="2 3" key="1">
    <citation type="submission" date="2018-09" db="EMBL/GenBank/DDBJ databases">
        <title>Whole genome sequencing of Microbacterium oryzae strain MB-10T.</title>
        <authorList>
            <person name="Das S.K."/>
        </authorList>
    </citation>
    <scope>NUCLEOTIDE SEQUENCE [LARGE SCALE GENOMIC DNA]</scope>
    <source>
        <strain evidence="2 3">MB-10</strain>
    </source>
</reference>
<evidence type="ECO:0000313" key="2">
    <source>
        <dbReference type="EMBL" id="QGU27985.1"/>
    </source>
</evidence>
<feature type="domain" description="Beta-lactamase class A catalytic" evidence="1">
    <location>
        <begin position="38"/>
        <end position="255"/>
    </location>
</feature>
<dbReference type="Proteomes" id="UP000422989">
    <property type="component" value="Chromosome"/>
</dbReference>
<dbReference type="SUPFAM" id="SSF56601">
    <property type="entry name" value="beta-lactamase/transpeptidase-like"/>
    <property type="match status" value="1"/>
</dbReference>
<dbReference type="InterPro" id="IPR045155">
    <property type="entry name" value="Beta-lactam_cat"/>
</dbReference>